<dbReference type="AlphaFoldDB" id="A0A1Q4LD46"/>
<dbReference type="EMBL" id="MPON01000002">
    <property type="protein sequence ID" value="OKA38928.1"/>
    <property type="molecule type" value="Genomic_DNA"/>
</dbReference>
<protein>
    <submittedName>
        <fullName evidence="1">Uncharacterized protein</fullName>
    </submittedName>
</protein>
<gene>
    <name evidence="1" type="ORF">BJR07_13605</name>
</gene>
<organism evidence="1 2">
    <name type="scientific">Bacillus cereus</name>
    <dbReference type="NCBI Taxonomy" id="1396"/>
    <lineage>
        <taxon>Bacteria</taxon>
        <taxon>Bacillati</taxon>
        <taxon>Bacillota</taxon>
        <taxon>Bacilli</taxon>
        <taxon>Bacillales</taxon>
        <taxon>Bacillaceae</taxon>
        <taxon>Bacillus</taxon>
        <taxon>Bacillus cereus group</taxon>
    </lineage>
</organism>
<sequence length="81" mass="9842">MISFVLVYLTKRKGNLAFFFAYKKLLKFYTYIQKYAYFAIELHVILHLFYNSVTLAKKIPNYGINFIGYIRKKDKRKRCKK</sequence>
<dbReference type="Proteomes" id="UP000186535">
    <property type="component" value="Unassembled WGS sequence"/>
</dbReference>
<evidence type="ECO:0000313" key="1">
    <source>
        <dbReference type="EMBL" id="OKA38928.1"/>
    </source>
</evidence>
<comment type="caution">
    <text evidence="1">The sequence shown here is derived from an EMBL/GenBank/DDBJ whole genome shotgun (WGS) entry which is preliminary data.</text>
</comment>
<accession>A0A1Q4LD46</accession>
<reference evidence="1 2" key="1">
    <citation type="submission" date="2016-11" db="EMBL/GenBank/DDBJ databases">
        <title>Identification of Bacillus cereus isolated from egg-white.</title>
        <authorList>
            <person name="Soni A."/>
            <person name="Oey I."/>
            <person name="Silcock P."/>
            <person name="Bremer P."/>
        </authorList>
    </citation>
    <scope>NUCLEOTIDE SEQUENCE [LARGE SCALE GENOMIC DNA]</scope>
    <source>
        <strain evidence="1 2">NZAS03</strain>
    </source>
</reference>
<name>A0A1Q4LD46_BACCE</name>
<proteinExistence type="predicted"/>
<evidence type="ECO:0000313" key="2">
    <source>
        <dbReference type="Proteomes" id="UP000186535"/>
    </source>
</evidence>